<comment type="caution">
    <text evidence="1">The sequence shown here is derived from an EMBL/GenBank/DDBJ whole genome shotgun (WGS) entry which is preliminary data.</text>
</comment>
<reference evidence="1" key="1">
    <citation type="submission" date="2022-07" db="EMBL/GenBank/DDBJ databases">
        <authorList>
            <person name="Macas J."/>
            <person name="Novak P."/>
            <person name="Neumann P."/>
        </authorList>
    </citation>
    <scope>NUCLEOTIDE SEQUENCE</scope>
</reference>
<gene>
    <name evidence="1" type="ORF">CEURO_LOCUS15469</name>
</gene>
<name>A0A9P0ZIU5_CUSEU</name>
<organism evidence="1 2">
    <name type="scientific">Cuscuta europaea</name>
    <name type="common">European dodder</name>
    <dbReference type="NCBI Taxonomy" id="41803"/>
    <lineage>
        <taxon>Eukaryota</taxon>
        <taxon>Viridiplantae</taxon>
        <taxon>Streptophyta</taxon>
        <taxon>Embryophyta</taxon>
        <taxon>Tracheophyta</taxon>
        <taxon>Spermatophyta</taxon>
        <taxon>Magnoliopsida</taxon>
        <taxon>eudicotyledons</taxon>
        <taxon>Gunneridae</taxon>
        <taxon>Pentapetalae</taxon>
        <taxon>asterids</taxon>
        <taxon>lamiids</taxon>
        <taxon>Solanales</taxon>
        <taxon>Convolvulaceae</taxon>
        <taxon>Cuscuteae</taxon>
        <taxon>Cuscuta</taxon>
        <taxon>Cuscuta subgen. Cuscuta</taxon>
    </lineage>
</organism>
<protein>
    <submittedName>
        <fullName evidence="1">Uncharacterized protein</fullName>
    </submittedName>
</protein>
<dbReference type="EMBL" id="CAMAPE010000038">
    <property type="protein sequence ID" value="CAH9101637.1"/>
    <property type="molecule type" value="Genomic_DNA"/>
</dbReference>
<accession>A0A9P0ZIU5</accession>
<dbReference type="OrthoDB" id="2009993at2759"/>
<proteinExistence type="predicted"/>
<evidence type="ECO:0000313" key="1">
    <source>
        <dbReference type="EMBL" id="CAH9101637.1"/>
    </source>
</evidence>
<dbReference type="Proteomes" id="UP001152484">
    <property type="component" value="Unassembled WGS sequence"/>
</dbReference>
<keyword evidence="2" id="KW-1185">Reference proteome</keyword>
<evidence type="ECO:0000313" key="2">
    <source>
        <dbReference type="Proteomes" id="UP001152484"/>
    </source>
</evidence>
<dbReference type="AlphaFoldDB" id="A0A9P0ZIU5"/>
<sequence>MFLAHSTNLISRPSSPAKGKFGRIPVTISNINTPKLYTSPIVVALAAPWMYSGGMYPIVPATCVETSMWDPSVCLANPKSAIWDSKFSSKSTLLAFISL</sequence>